<keyword evidence="3" id="KW-1185">Reference proteome</keyword>
<keyword evidence="1" id="KW-0812">Transmembrane</keyword>
<sequence>MQRRAWTRLIAAIVNTAAMTVFYGLAVTKYMRTGDSINDVLGYNTATLSIHLHVLPFVNTDVISAAYGTPISRESLNLSATGVSVRMRLGASTSTLNAMTTPGSATYFATMALSTLGLNTSSLLAVPCGSTLLRSTTNMLAKPSDSATWSGINNLPTTIKATTNVAQMTSSVTHDGHCQLDLKLYHLEAFELWRPHMHTFNAFETTLRTTSLLRNDTVMSSSNNNPVLWTFHPSEGDFNWFFYRAYDASYNAAALTSQLVSMALLVSGFVRRVAYTTPTGARKMLVRYSTNLLAPQAAYYNSAIVNFLEVYMIVSNRFAFFRTVNALDFFMTSGWGFDTYLLYGNYINLMGSVFWVVLGMHKALSLLLYGIALVSQRTQLAKHKVAPDPPRRNSVWYDEHGHVRMPCVKPPTVRQRSSSTLSSLQERIYATGFQRTQTPRGLLLLKEITRPRPDWIICCMAAWPSLYYAGFFSQATAWAPMTPINYSALASRLGADLMLWNLVVCAVATLPLNAIFVLWRCDALLANGWVQLRKPGRAYYNEFALLRPNEKLEAATEGQVDSVVHMVLLFRRHAKERDASVACCVSIHEILHDAILSEFEAFNALFDPIDAPYAAQCLVQHPAGPNPFERFPMVRAGWYRHRGTLLSWPRTHQPGIEPWDFEQMFLKRIYVIGPDDVLVNGPDQGPMLSSTSSHLMALK</sequence>
<feature type="transmembrane region" description="Helical" evidence="1">
    <location>
        <begin position="455"/>
        <end position="477"/>
    </location>
</feature>
<evidence type="ECO:0000256" key="1">
    <source>
        <dbReference type="SAM" id="Phobius"/>
    </source>
</evidence>
<dbReference type="OrthoDB" id="68012at2759"/>
<name>A0A067CPG8_SAPPC</name>
<dbReference type="RefSeq" id="XP_012200876.1">
    <property type="nucleotide sequence ID" value="XM_012345486.1"/>
</dbReference>
<feature type="transmembrane region" description="Helical" evidence="1">
    <location>
        <begin position="497"/>
        <end position="519"/>
    </location>
</feature>
<proteinExistence type="predicted"/>
<evidence type="ECO:0000313" key="2">
    <source>
        <dbReference type="EMBL" id="KDO28436.1"/>
    </source>
</evidence>
<gene>
    <name evidence="2" type="ORF">SPRG_06674</name>
</gene>
<organism evidence="2 3">
    <name type="scientific">Saprolegnia parasitica (strain CBS 223.65)</name>
    <dbReference type="NCBI Taxonomy" id="695850"/>
    <lineage>
        <taxon>Eukaryota</taxon>
        <taxon>Sar</taxon>
        <taxon>Stramenopiles</taxon>
        <taxon>Oomycota</taxon>
        <taxon>Saprolegniomycetes</taxon>
        <taxon>Saprolegniales</taxon>
        <taxon>Saprolegniaceae</taxon>
        <taxon>Saprolegnia</taxon>
    </lineage>
</organism>
<dbReference type="Proteomes" id="UP000030745">
    <property type="component" value="Unassembled WGS sequence"/>
</dbReference>
<feature type="transmembrane region" description="Helical" evidence="1">
    <location>
        <begin position="353"/>
        <end position="374"/>
    </location>
</feature>
<dbReference type="VEuPathDB" id="FungiDB:SPRG_06674"/>
<feature type="transmembrane region" description="Helical" evidence="1">
    <location>
        <begin position="297"/>
        <end position="314"/>
    </location>
</feature>
<dbReference type="GeneID" id="24129007"/>
<dbReference type="OMA" id="WIICCMA"/>
<accession>A0A067CPG8</accession>
<evidence type="ECO:0000313" key="3">
    <source>
        <dbReference type="Proteomes" id="UP000030745"/>
    </source>
</evidence>
<feature type="transmembrane region" description="Helical" evidence="1">
    <location>
        <begin position="6"/>
        <end position="26"/>
    </location>
</feature>
<reference evidence="2 3" key="1">
    <citation type="journal article" date="2013" name="PLoS Genet.">
        <title>Distinctive expansion of potential virulence genes in the genome of the oomycete fish pathogen Saprolegnia parasitica.</title>
        <authorList>
            <person name="Jiang R.H."/>
            <person name="de Bruijn I."/>
            <person name="Haas B.J."/>
            <person name="Belmonte R."/>
            <person name="Lobach L."/>
            <person name="Christie J."/>
            <person name="van den Ackerveken G."/>
            <person name="Bottin A."/>
            <person name="Bulone V."/>
            <person name="Diaz-Moreno S.M."/>
            <person name="Dumas B."/>
            <person name="Fan L."/>
            <person name="Gaulin E."/>
            <person name="Govers F."/>
            <person name="Grenville-Briggs L.J."/>
            <person name="Horner N.R."/>
            <person name="Levin J.Z."/>
            <person name="Mammella M."/>
            <person name="Meijer H.J."/>
            <person name="Morris P."/>
            <person name="Nusbaum C."/>
            <person name="Oome S."/>
            <person name="Phillips A.J."/>
            <person name="van Rooyen D."/>
            <person name="Rzeszutek E."/>
            <person name="Saraiva M."/>
            <person name="Secombes C.J."/>
            <person name="Seidl M.F."/>
            <person name="Snel B."/>
            <person name="Stassen J.H."/>
            <person name="Sykes S."/>
            <person name="Tripathy S."/>
            <person name="van den Berg H."/>
            <person name="Vega-Arreguin J.C."/>
            <person name="Wawra S."/>
            <person name="Young S.K."/>
            <person name="Zeng Q."/>
            <person name="Dieguez-Uribeondo J."/>
            <person name="Russ C."/>
            <person name="Tyler B.M."/>
            <person name="van West P."/>
        </authorList>
    </citation>
    <scope>NUCLEOTIDE SEQUENCE [LARGE SCALE GENOMIC DNA]</scope>
    <source>
        <strain evidence="2 3">CBS 223.65</strain>
    </source>
</reference>
<keyword evidence="1" id="KW-1133">Transmembrane helix</keyword>
<feature type="transmembrane region" description="Helical" evidence="1">
    <location>
        <begin position="250"/>
        <end position="270"/>
    </location>
</feature>
<dbReference type="AlphaFoldDB" id="A0A067CPG8"/>
<protein>
    <submittedName>
        <fullName evidence="2">Uncharacterized protein</fullName>
    </submittedName>
</protein>
<keyword evidence="1" id="KW-0472">Membrane</keyword>
<dbReference type="KEGG" id="spar:SPRG_06674"/>
<dbReference type="EMBL" id="KK583211">
    <property type="protein sequence ID" value="KDO28436.1"/>
    <property type="molecule type" value="Genomic_DNA"/>
</dbReference>